<sequence length="83" mass="8606">MDSTDGVIGIAGGRELIDFEQLLERMVARFPLLSRAEIHAAAIIEHDAITGGALYAVPAELEEGLIEVLGSSSGAAEEPTTAA</sequence>
<protein>
    <submittedName>
        <fullName evidence="1">Uncharacterized protein</fullName>
    </submittedName>
</protein>
<keyword evidence="2" id="KW-1185">Reference proteome</keyword>
<dbReference type="RefSeq" id="WP_310520218.1">
    <property type="nucleotide sequence ID" value="NZ_BAABBS010000003.1"/>
</dbReference>
<reference evidence="2" key="1">
    <citation type="submission" date="2023-07" db="EMBL/GenBank/DDBJ databases">
        <title>Description of three actinobacteria isolated from air of manufacturing shop in a pharmaceutical factory.</title>
        <authorList>
            <person name="Zhang D.-F."/>
        </authorList>
    </citation>
    <scope>NUCLEOTIDE SEQUENCE [LARGE SCALE GENOMIC DNA]</scope>
    <source>
        <strain evidence="2">CCTCC AB 2011122</strain>
    </source>
</reference>
<accession>A0ABU1FIP9</accession>
<proteinExistence type="predicted"/>
<name>A0ABU1FIP9_9MICO</name>
<comment type="caution">
    <text evidence="1">The sequence shown here is derived from an EMBL/GenBank/DDBJ whole genome shotgun (WGS) entry which is preliminary data.</text>
</comment>
<evidence type="ECO:0000313" key="2">
    <source>
        <dbReference type="Proteomes" id="UP001260072"/>
    </source>
</evidence>
<gene>
    <name evidence="1" type="ORF">RH861_06005</name>
</gene>
<dbReference type="Proteomes" id="UP001260072">
    <property type="component" value="Unassembled WGS sequence"/>
</dbReference>
<organism evidence="1 2">
    <name type="scientific">Agromyces indicus</name>
    <dbReference type="NCBI Taxonomy" id="758919"/>
    <lineage>
        <taxon>Bacteria</taxon>
        <taxon>Bacillati</taxon>
        <taxon>Actinomycetota</taxon>
        <taxon>Actinomycetes</taxon>
        <taxon>Micrococcales</taxon>
        <taxon>Microbacteriaceae</taxon>
        <taxon>Agromyces</taxon>
    </lineage>
</organism>
<dbReference type="EMBL" id="JAVKGS010000001">
    <property type="protein sequence ID" value="MDR5691615.1"/>
    <property type="molecule type" value="Genomic_DNA"/>
</dbReference>
<evidence type="ECO:0000313" key="1">
    <source>
        <dbReference type="EMBL" id="MDR5691615.1"/>
    </source>
</evidence>